<organism evidence="2 3">
    <name type="scientific">Candidatus Wallbacteria bacterium GWC2_49_35</name>
    <dbReference type="NCBI Taxonomy" id="1817813"/>
    <lineage>
        <taxon>Bacteria</taxon>
        <taxon>Candidatus Walliibacteriota</taxon>
    </lineage>
</organism>
<gene>
    <name evidence="2" type="ORF">A2008_08760</name>
</gene>
<evidence type="ECO:0000313" key="3">
    <source>
        <dbReference type="Proteomes" id="UP000178735"/>
    </source>
</evidence>
<comment type="caution">
    <text evidence="2">The sequence shown here is derived from an EMBL/GenBank/DDBJ whole genome shotgun (WGS) entry which is preliminary data.</text>
</comment>
<protein>
    <submittedName>
        <fullName evidence="2">Uncharacterized protein</fullName>
    </submittedName>
</protein>
<proteinExistence type="predicted"/>
<dbReference type="EMBL" id="MGFH01000157">
    <property type="protein sequence ID" value="OGM03733.1"/>
    <property type="molecule type" value="Genomic_DNA"/>
</dbReference>
<name>A0A1F7WLM2_9BACT</name>
<dbReference type="AlphaFoldDB" id="A0A1F7WLM2"/>
<keyword evidence="1" id="KW-1133">Transmembrane helix</keyword>
<evidence type="ECO:0000313" key="2">
    <source>
        <dbReference type="EMBL" id="OGM03733.1"/>
    </source>
</evidence>
<dbReference type="Proteomes" id="UP000178735">
    <property type="component" value="Unassembled WGS sequence"/>
</dbReference>
<dbReference type="STRING" id="1817813.A2008_08760"/>
<keyword evidence="1" id="KW-0472">Membrane</keyword>
<feature type="transmembrane region" description="Helical" evidence="1">
    <location>
        <begin position="12"/>
        <end position="34"/>
    </location>
</feature>
<reference evidence="2 3" key="1">
    <citation type="journal article" date="2016" name="Nat. Commun.">
        <title>Thousands of microbial genomes shed light on interconnected biogeochemical processes in an aquifer system.</title>
        <authorList>
            <person name="Anantharaman K."/>
            <person name="Brown C.T."/>
            <person name="Hug L.A."/>
            <person name="Sharon I."/>
            <person name="Castelle C.J."/>
            <person name="Probst A.J."/>
            <person name="Thomas B.C."/>
            <person name="Singh A."/>
            <person name="Wilkins M.J."/>
            <person name="Karaoz U."/>
            <person name="Brodie E.L."/>
            <person name="Williams K.H."/>
            <person name="Hubbard S.S."/>
            <person name="Banfield J.F."/>
        </authorList>
    </citation>
    <scope>NUCLEOTIDE SEQUENCE [LARGE SCALE GENOMIC DNA]</scope>
</reference>
<accession>A0A1F7WLM2</accession>
<keyword evidence="1" id="KW-0812">Transmembrane</keyword>
<evidence type="ECO:0000256" key="1">
    <source>
        <dbReference type="SAM" id="Phobius"/>
    </source>
</evidence>
<sequence>MNDKKENNKNSIYFKAALSGLAVGLIVFMGYLFFERDKNSGDEYKDFYTPLVRALEQFKTNLAAIYGQAEEIASSTTEITLERKKEFIAILHSNMNQCDKSIKRFDDNFVPVSARASRDDMIEFFNSARALLERIEKALTGPLKGDELKTEFSAIEDDLEKLSRKQISGYTYY</sequence>